<name>A0A9P3G817_9APHY</name>
<gene>
    <name evidence="2" type="ORF">PsYK624_056730</name>
</gene>
<dbReference type="OrthoDB" id="2963740at2759"/>
<dbReference type="InterPro" id="IPR038656">
    <property type="entry name" value="Peptidase_G1_sf"/>
</dbReference>
<evidence type="ECO:0000313" key="3">
    <source>
        <dbReference type="Proteomes" id="UP000703269"/>
    </source>
</evidence>
<dbReference type="SUPFAM" id="SSF49899">
    <property type="entry name" value="Concanavalin A-like lectins/glucanases"/>
    <property type="match status" value="1"/>
</dbReference>
<dbReference type="Gene3D" id="2.60.120.700">
    <property type="entry name" value="Peptidase G1"/>
    <property type="match status" value="1"/>
</dbReference>
<proteinExistence type="predicted"/>
<keyword evidence="1" id="KW-0732">Signal</keyword>
<organism evidence="2 3">
    <name type="scientific">Phanerochaete sordida</name>
    <dbReference type="NCBI Taxonomy" id="48140"/>
    <lineage>
        <taxon>Eukaryota</taxon>
        <taxon>Fungi</taxon>
        <taxon>Dikarya</taxon>
        <taxon>Basidiomycota</taxon>
        <taxon>Agaricomycotina</taxon>
        <taxon>Agaricomycetes</taxon>
        <taxon>Polyporales</taxon>
        <taxon>Phanerochaetaceae</taxon>
        <taxon>Phanerochaete</taxon>
    </lineage>
</organism>
<dbReference type="Pfam" id="PF01828">
    <property type="entry name" value="Peptidase_A4"/>
    <property type="match status" value="1"/>
</dbReference>
<accession>A0A9P3G817</accession>
<dbReference type="InterPro" id="IPR000250">
    <property type="entry name" value="Peptidase_G1"/>
</dbReference>
<reference evidence="2 3" key="1">
    <citation type="submission" date="2021-08" db="EMBL/GenBank/DDBJ databases">
        <title>Draft Genome Sequence of Phanerochaete sordida strain YK-624.</title>
        <authorList>
            <person name="Mori T."/>
            <person name="Dohra H."/>
            <person name="Suzuki T."/>
            <person name="Kawagishi H."/>
            <person name="Hirai H."/>
        </authorList>
    </citation>
    <scope>NUCLEOTIDE SEQUENCE [LARGE SCALE GENOMIC DNA]</scope>
    <source>
        <strain evidence="2 3">YK-624</strain>
    </source>
</reference>
<dbReference type="EMBL" id="BPQB01000013">
    <property type="protein sequence ID" value="GJE89570.1"/>
    <property type="molecule type" value="Genomic_DNA"/>
</dbReference>
<comment type="caution">
    <text evidence="2">The sequence shown here is derived from an EMBL/GenBank/DDBJ whole genome shotgun (WGS) entry which is preliminary data.</text>
</comment>
<dbReference type="GO" id="GO:0006508">
    <property type="term" value="P:proteolysis"/>
    <property type="evidence" value="ECO:0007669"/>
    <property type="project" value="InterPro"/>
</dbReference>
<dbReference type="PANTHER" id="PTHR37536:SF1">
    <property type="entry name" value="ASPERGILLOPEPSIN, PUTAITVE (AFU_ORTHOLOGUE AFUA_7G01200)"/>
    <property type="match status" value="1"/>
</dbReference>
<dbReference type="AlphaFoldDB" id="A0A9P3G817"/>
<feature type="signal peptide" evidence="1">
    <location>
        <begin position="1"/>
        <end position="20"/>
    </location>
</feature>
<protein>
    <submittedName>
        <fullName evidence="2">Acid proteinase</fullName>
    </submittedName>
</protein>
<dbReference type="PANTHER" id="PTHR37536">
    <property type="entry name" value="PUTATIVE (AFU_ORTHOLOGUE AFUA_3G02970)-RELATED"/>
    <property type="match status" value="1"/>
</dbReference>
<dbReference type="GO" id="GO:0070007">
    <property type="term" value="F:glutamic-type endopeptidase activity"/>
    <property type="evidence" value="ECO:0007669"/>
    <property type="project" value="InterPro"/>
</dbReference>
<sequence length="260" mass="26637">MKLLAAALSAQALLSACALAHPSSPLRPAPRTDFNARGLHNSTASNWAGTVLTAPPGTFASATATFTVPHPSLPRNATGEHGASGWAGIDGFACAAYLSAGIDFIVPAPNATSFYAFYQWYPQFPINVQEVPVHAGDVVRVSVHAASASAGTAHIENLSTGVSAVKDVASALDAAGAPMQPLCRSSAEWVVGSWELLDKIVVPLADWGEVRFANASAVRGDGTVMGPAHEGAQTVDFVAGGKVVSKVTATESTVLVEYAG</sequence>
<dbReference type="InterPro" id="IPR013320">
    <property type="entry name" value="ConA-like_dom_sf"/>
</dbReference>
<dbReference type="PROSITE" id="PS51257">
    <property type="entry name" value="PROKAR_LIPOPROTEIN"/>
    <property type="match status" value="1"/>
</dbReference>
<evidence type="ECO:0000313" key="2">
    <source>
        <dbReference type="EMBL" id="GJE89570.1"/>
    </source>
</evidence>
<evidence type="ECO:0000256" key="1">
    <source>
        <dbReference type="SAM" id="SignalP"/>
    </source>
</evidence>
<keyword evidence="3" id="KW-1185">Reference proteome</keyword>
<dbReference type="Proteomes" id="UP000703269">
    <property type="component" value="Unassembled WGS sequence"/>
</dbReference>
<dbReference type="PRINTS" id="PR00977">
    <property type="entry name" value="SCYTLDPTASE"/>
</dbReference>
<feature type="chain" id="PRO_5040327036" evidence="1">
    <location>
        <begin position="21"/>
        <end position="260"/>
    </location>
</feature>
<dbReference type="CDD" id="cd13426">
    <property type="entry name" value="Peptidase_G1"/>
    <property type="match status" value="1"/>
</dbReference>